<evidence type="ECO:0000256" key="7">
    <source>
        <dbReference type="ARBA" id="ARBA00023128"/>
    </source>
</evidence>
<keyword evidence="6 9" id="KW-0460">Magnesium</keyword>
<reference evidence="13" key="1">
    <citation type="submission" date="2025-08" db="UniProtKB">
        <authorList>
            <consortium name="RefSeq"/>
        </authorList>
    </citation>
    <scope>IDENTIFICATION</scope>
</reference>
<feature type="binding site" evidence="9">
    <location>
        <position position="298"/>
    </location>
    <ligand>
        <name>substrate</name>
        <note>ligand shared with subunit alpha</note>
    </ligand>
</feature>
<feature type="domain" description="ATP-citrate synthase/succinyl-CoA ligase C-terminal" evidence="10">
    <location>
        <begin position="296"/>
        <end position="416"/>
    </location>
</feature>
<dbReference type="InterPro" id="IPR017866">
    <property type="entry name" value="Succ-CoA_synthase_bsu_CS"/>
</dbReference>
<comment type="catalytic activity">
    <reaction evidence="9">
        <text>GTP + succinate + CoA = succinyl-CoA + GDP + phosphate</text>
        <dbReference type="Rhea" id="RHEA:22120"/>
        <dbReference type="ChEBI" id="CHEBI:30031"/>
        <dbReference type="ChEBI" id="CHEBI:37565"/>
        <dbReference type="ChEBI" id="CHEBI:43474"/>
        <dbReference type="ChEBI" id="CHEBI:57287"/>
        <dbReference type="ChEBI" id="CHEBI:57292"/>
        <dbReference type="ChEBI" id="CHEBI:58189"/>
        <dbReference type="EC" id="6.2.1.4"/>
    </reaction>
</comment>
<keyword evidence="12" id="KW-1185">Reference proteome</keyword>
<dbReference type="PROSITE" id="PS01217">
    <property type="entry name" value="SUCCINYL_COA_LIG_3"/>
    <property type="match status" value="1"/>
</dbReference>
<evidence type="ECO:0000256" key="6">
    <source>
        <dbReference type="ARBA" id="ARBA00022842"/>
    </source>
</evidence>
<evidence type="ECO:0000256" key="9">
    <source>
        <dbReference type="HAMAP-Rule" id="MF_03221"/>
    </source>
</evidence>
<evidence type="ECO:0000313" key="12">
    <source>
        <dbReference type="Proteomes" id="UP000694888"/>
    </source>
</evidence>
<dbReference type="InterPro" id="IPR016102">
    <property type="entry name" value="Succinyl-CoA_synth-like"/>
</dbReference>
<dbReference type="InterPro" id="IPR005811">
    <property type="entry name" value="SUCC_ACL_C"/>
</dbReference>
<dbReference type="GeneID" id="101858974"/>
<feature type="binding site" evidence="9">
    <location>
        <position position="136"/>
    </location>
    <ligand>
        <name>GTP</name>
        <dbReference type="ChEBI" id="CHEBI:37565"/>
    </ligand>
</feature>
<comment type="pathway">
    <text evidence="1 9">Carbohydrate metabolism; tricarboxylic acid cycle; succinate from succinyl-CoA (ligase route): step 1/1.</text>
</comment>
<keyword evidence="7 9" id="KW-0496">Mitochondrion</keyword>
<dbReference type="InterPro" id="IPR034722">
    <property type="entry name" value="Succ_CoA_betaG_euk"/>
</dbReference>
<comment type="subcellular location">
    <subcellularLocation>
        <location evidence="9">Mitochondrion</location>
    </subcellularLocation>
</comment>
<evidence type="ECO:0000256" key="2">
    <source>
        <dbReference type="ARBA" id="ARBA00022532"/>
    </source>
</evidence>
<comment type="cofactor">
    <cofactor evidence="9">
        <name>Mg(2+)</name>
        <dbReference type="ChEBI" id="CHEBI:18420"/>
    </cofactor>
    <text evidence="9">Binds 1 Mg(2+) ion per subunit.</text>
</comment>
<dbReference type="Gene3D" id="3.30.1490.20">
    <property type="entry name" value="ATP-grasp fold, A domain"/>
    <property type="match status" value="1"/>
</dbReference>
<evidence type="ECO:0000256" key="1">
    <source>
        <dbReference type="ARBA" id="ARBA00005064"/>
    </source>
</evidence>
<gene>
    <name evidence="13" type="primary">LOC101858974</name>
</gene>
<feature type="binding site" evidence="9">
    <location>
        <begin position="355"/>
        <end position="357"/>
    </location>
    <ligand>
        <name>substrate</name>
        <note>ligand shared with subunit alpha</note>
    </ligand>
</feature>
<dbReference type="InterPro" id="IPR013815">
    <property type="entry name" value="ATP_grasp_subdomain_1"/>
</dbReference>
<protein>
    <recommendedName>
        <fullName evidence="9">Succinate--CoA ligase [GDP-forming] subunit beta, mitochondrial</fullName>
        <ecNumber evidence="9">6.2.1.4</ecNumber>
    </recommendedName>
    <alternativeName>
        <fullName evidence="9">GTP-specific succinyl-CoA synthetase subunit beta</fullName>
        <shortName evidence="9">G-SCS</shortName>
        <shortName evidence="9">GTPSCS</shortName>
    </alternativeName>
    <alternativeName>
        <fullName evidence="9">Succinyl-CoA synthetase beta-G chain</fullName>
        <shortName evidence="9">SCS-betaG</shortName>
    </alternativeName>
</protein>
<dbReference type="NCBIfam" id="TIGR01016">
    <property type="entry name" value="sucCoAbeta"/>
    <property type="match status" value="1"/>
</dbReference>
<dbReference type="InterPro" id="IPR005809">
    <property type="entry name" value="Succ_CoA_ligase-like_bsu"/>
</dbReference>
<feature type="binding site" evidence="9">
    <location>
        <begin position="80"/>
        <end position="82"/>
    </location>
    <ligand>
        <name>GTP</name>
        <dbReference type="ChEBI" id="CHEBI:37565"/>
    </ligand>
</feature>
<evidence type="ECO:0000256" key="4">
    <source>
        <dbReference type="ARBA" id="ARBA00022723"/>
    </source>
</evidence>
<evidence type="ECO:0000313" key="13">
    <source>
        <dbReference type="RefSeq" id="XP_005110205.1"/>
    </source>
</evidence>
<evidence type="ECO:0000259" key="10">
    <source>
        <dbReference type="Pfam" id="PF00549"/>
    </source>
</evidence>
<name>A0ABM0K6Z9_APLCA</name>
<keyword evidence="4 9" id="KW-0479">Metal-binding</keyword>
<accession>A0ABM0K6Z9</accession>
<evidence type="ECO:0000256" key="8">
    <source>
        <dbReference type="ARBA" id="ARBA00023134"/>
    </source>
</evidence>
<dbReference type="PIRSF" id="PIRSF001554">
    <property type="entry name" value="SucCS_beta"/>
    <property type="match status" value="1"/>
</dbReference>
<evidence type="ECO:0000256" key="3">
    <source>
        <dbReference type="ARBA" id="ARBA00022598"/>
    </source>
</evidence>
<dbReference type="NCBIfam" id="NF001913">
    <property type="entry name" value="PRK00696.1"/>
    <property type="match status" value="1"/>
</dbReference>
<dbReference type="PANTHER" id="PTHR11815">
    <property type="entry name" value="SUCCINYL-COA SYNTHETASE BETA CHAIN"/>
    <property type="match status" value="1"/>
</dbReference>
<dbReference type="GO" id="GO:0016874">
    <property type="term" value="F:ligase activity"/>
    <property type="evidence" value="ECO:0007669"/>
    <property type="project" value="UniProtKB-KW"/>
</dbReference>
<keyword evidence="3 9" id="KW-0436">Ligase</keyword>
<feature type="domain" description="ATP-grasp fold succinyl-CoA synthetase-type" evidence="11">
    <location>
        <begin position="29"/>
        <end position="235"/>
    </location>
</feature>
<dbReference type="SUPFAM" id="SSF56059">
    <property type="entry name" value="Glutathione synthetase ATP-binding domain-like"/>
    <property type="match status" value="1"/>
</dbReference>
<feature type="binding site" evidence="9">
    <location>
        <position position="47"/>
    </location>
    <ligand>
        <name>GTP</name>
        <dbReference type="ChEBI" id="CHEBI:37565"/>
    </ligand>
</feature>
<proteinExistence type="inferred from homology"/>
<comment type="function">
    <text evidence="9">GTP-specific succinyl-CoA synthetase functions in the citric acid cycle (TCA), coupling the hydrolysis of succinyl-CoA to the synthesis of GTP and thus represents the only step of substrate-level phosphorylation in the TCA. The beta subunit provides nucleotide specificity of the enzyme and binds the substrate succinate, while the binding sites for coenzyme A and phosphate are found in the alpha subunit.</text>
</comment>
<dbReference type="EC" id="6.2.1.4" evidence="9"/>
<dbReference type="Gene3D" id="3.30.470.20">
    <property type="entry name" value="ATP-grasp fold, B domain"/>
    <property type="match status" value="1"/>
</dbReference>
<keyword evidence="8 9" id="KW-0342">GTP-binding</keyword>
<evidence type="ECO:0000259" key="11">
    <source>
        <dbReference type="Pfam" id="PF08442"/>
    </source>
</evidence>
<dbReference type="HAMAP" id="MF_00558">
    <property type="entry name" value="Succ_CoA_beta"/>
    <property type="match status" value="1"/>
</dbReference>
<keyword evidence="2 9" id="KW-0816">Tricarboxylic acid cycle</keyword>
<dbReference type="SUPFAM" id="SSF52210">
    <property type="entry name" value="Succinyl-CoA synthetase domains"/>
    <property type="match status" value="1"/>
</dbReference>
<dbReference type="Pfam" id="PF00549">
    <property type="entry name" value="Ligase_CoA"/>
    <property type="match status" value="1"/>
</dbReference>
<sequence length="420" mass="45256">MATLIRKVHQLKLSKGVVGPLINQVRCLNLQEFQSKKLMADNGITVQQFEVADTKQDAPSIASKLNVKEYVVKAQILAGGRGKGTFDTGFKGGVHLTKNPSDVQGLVENMLGNRLTTKQTPKDGVPVTKVMVAEALDISRETYFAILMDRGFGGPVMVGSPKGGMDIEEVAEKEPEAIFSVPIDINVGLQDQVVLDMAKNLGFTGEKQIQAAEQMRKLYELFLKVDATQIEINPFGETDDGKVVCFDAKINFDDNAQFRQKNIFAQDDMAESDPREVEAAKHNLNYIGMDGNIACLVNGAGLAMATMDIIQLHGGSPANFLDVGGTVTEDQVYHAFKLISSDAQVKAILVNIFGGIVNCATIASGITNACKSINLKLPLIVRLEGTNVDAAKKILEESNLPIRSASDLDDAAKKAVSSLS</sequence>
<feature type="binding site" evidence="9">
    <location>
        <position position="247"/>
    </location>
    <ligand>
        <name>Mg(2+)</name>
        <dbReference type="ChEBI" id="CHEBI:18420"/>
    </ligand>
</feature>
<keyword evidence="5 9" id="KW-0547">Nucleotide-binding</keyword>
<dbReference type="Gene3D" id="3.40.50.261">
    <property type="entry name" value="Succinyl-CoA synthetase domains"/>
    <property type="match status" value="1"/>
</dbReference>
<evidence type="ECO:0000256" key="5">
    <source>
        <dbReference type="ARBA" id="ARBA00022741"/>
    </source>
</evidence>
<dbReference type="Pfam" id="PF08442">
    <property type="entry name" value="ATP-grasp_2"/>
    <property type="match status" value="1"/>
</dbReference>
<organism evidence="12 13">
    <name type="scientific">Aplysia californica</name>
    <name type="common">California sea hare</name>
    <dbReference type="NCBI Taxonomy" id="6500"/>
    <lineage>
        <taxon>Eukaryota</taxon>
        <taxon>Metazoa</taxon>
        <taxon>Spiralia</taxon>
        <taxon>Lophotrochozoa</taxon>
        <taxon>Mollusca</taxon>
        <taxon>Gastropoda</taxon>
        <taxon>Heterobranchia</taxon>
        <taxon>Euthyneura</taxon>
        <taxon>Tectipleura</taxon>
        <taxon>Aplysiida</taxon>
        <taxon>Aplysioidea</taxon>
        <taxon>Aplysiidae</taxon>
        <taxon>Aplysia</taxon>
    </lineage>
</organism>
<dbReference type="RefSeq" id="XP_005110205.1">
    <property type="nucleotide sequence ID" value="XM_005110148.3"/>
</dbReference>
<dbReference type="HAMAP" id="MF_03221">
    <property type="entry name" value="Succ_CoA_betaG_euk"/>
    <property type="match status" value="1"/>
</dbReference>
<comment type="subunit">
    <text evidence="9">Heterodimer of an alpha and a beta subunit. The beta subunit determines specificity for GTP.</text>
</comment>
<feature type="site" description="Important for substrate specificity" evidence="9">
    <location>
        <position position="69"/>
    </location>
</feature>
<comment type="similarity">
    <text evidence="9">Belongs to the succinate/malate CoA ligase beta subunit family. GTP-specific subunit beta subfamily.</text>
</comment>
<dbReference type="PANTHER" id="PTHR11815:SF10">
    <property type="entry name" value="SUCCINATE--COA LIGASE [GDP-FORMING] SUBUNIT BETA, MITOCHONDRIAL"/>
    <property type="match status" value="1"/>
</dbReference>
<feature type="binding site" evidence="9">
    <location>
        <position position="233"/>
    </location>
    <ligand>
        <name>Mg(2+)</name>
        <dbReference type="ChEBI" id="CHEBI:18420"/>
    </ligand>
</feature>
<dbReference type="InterPro" id="IPR013650">
    <property type="entry name" value="ATP-grasp_succ-CoA_synth-type"/>
</dbReference>
<dbReference type="Proteomes" id="UP000694888">
    <property type="component" value="Unplaced"/>
</dbReference>
<feature type="site" description="Important for substrate specificity" evidence="9">
    <location>
        <position position="137"/>
    </location>
</feature>